<dbReference type="HAMAP" id="MF_00634">
    <property type="entry name" value="UPF0235"/>
    <property type="match status" value="1"/>
</dbReference>
<dbReference type="Pfam" id="PF02594">
    <property type="entry name" value="DUF167"/>
    <property type="match status" value="1"/>
</dbReference>
<organism evidence="3 4">
    <name type="scientific">Oceanisphaera avium</name>
    <dbReference type="NCBI Taxonomy" id="1903694"/>
    <lineage>
        <taxon>Bacteria</taxon>
        <taxon>Pseudomonadati</taxon>
        <taxon>Pseudomonadota</taxon>
        <taxon>Gammaproteobacteria</taxon>
        <taxon>Aeromonadales</taxon>
        <taxon>Aeromonadaceae</taxon>
        <taxon>Oceanisphaera</taxon>
    </lineage>
</organism>
<proteinExistence type="inferred from homology"/>
<evidence type="ECO:0000256" key="1">
    <source>
        <dbReference type="ARBA" id="ARBA00010364"/>
    </source>
</evidence>
<name>A0A1Y0CXT0_9GAMM</name>
<dbReference type="PANTHER" id="PTHR13420">
    <property type="entry name" value="UPF0235 PROTEIN C15ORF40"/>
    <property type="match status" value="1"/>
</dbReference>
<keyword evidence="4" id="KW-1185">Reference proteome</keyword>
<dbReference type="Proteomes" id="UP000243793">
    <property type="component" value="Chromosome"/>
</dbReference>
<dbReference type="GO" id="GO:0005737">
    <property type="term" value="C:cytoplasm"/>
    <property type="evidence" value="ECO:0007669"/>
    <property type="project" value="TreeGrafter"/>
</dbReference>
<dbReference type="EMBL" id="CP021376">
    <property type="protein sequence ID" value="ART80131.1"/>
    <property type="molecule type" value="Genomic_DNA"/>
</dbReference>
<dbReference type="InterPro" id="IPR003746">
    <property type="entry name" value="DUF167"/>
</dbReference>
<dbReference type="InterPro" id="IPR036591">
    <property type="entry name" value="YggU-like_sf"/>
</dbReference>
<dbReference type="SMART" id="SM01152">
    <property type="entry name" value="DUF167"/>
    <property type="match status" value="1"/>
</dbReference>
<accession>A0A1Y0CXT0</accession>
<dbReference type="PANTHER" id="PTHR13420:SF7">
    <property type="entry name" value="UPF0235 PROTEIN C15ORF40"/>
    <property type="match status" value="1"/>
</dbReference>
<reference evidence="4" key="1">
    <citation type="submission" date="2017-05" db="EMBL/GenBank/DDBJ databases">
        <authorList>
            <person name="Sung H."/>
        </authorList>
    </citation>
    <scope>NUCLEOTIDE SEQUENCE [LARGE SCALE GENOMIC DNA]</scope>
    <source>
        <strain evidence="4">AMac2203</strain>
    </source>
</reference>
<evidence type="ECO:0000313" key="3">
    <source>
        <dbReference type="EMBL" id="ART80131.1"/>
    </source>
</evidence>
<dbReference type="KEGG" id="ocm:CBP12_08215"/>
<sequence length="104" mass="11519">MAEPVTLAVQLINETLALRIYLQPKASRDQFVGLHDGALKIAITAPPIEGKANKHLLKWLAKQCRVAQSQVRLQSGVTSRHKQVIIQRPTVIPAPLLRLLDKAD</sequence>
<dbReference type="NCBIfam" id="TIGR00251">
    <property type="entry name" value="DUF167 family protein"/>
    <property type="match status" value="1"/>
</dbReference>
<protein>
    <recommendedName>
        <fullName evidence="2">UPF0235 protein CBP12_08215</fullName>
    </recommendedName>
</protein>
<evidence type="ECO:0000256" key="2">
    <source>
        <dbReference type="HAMAP-Rule" id="MF_00634"/>
    </source>
</evidence>
<evidence type="ECO:0000313" key="4">
    <source>
        <dbReference type="Proteomes" id="UP000243793"/>
    </source>
</evidence>
<dbReference type="RefSeq" id="WP_232455040.1">
    <property type="nucleotide sequence ID" value="NZ_CP021376.1"/>
</dbReference>
<dbReference type="Gene3D" id="3.30.1200.10">
    <property type="entry name" value="YggU-like"/>
    <property type="match status" value="1"/>
</dbReference>
<comment type="similarity">
    <text evidence="1 2">Belongs to the UPF0235 family.</text>
</comment>
<gene>
    <name evidence="3" type="ORF">CBP12_08215</name>
</gene>
<dbReference type="SUPFAM" id="SSF69786">
    <property type="entry name" value="YggU-like"/>
    <property type="match status" value="1"/>
</dbReference>
<dbReference type="AlphaFoldDB" id="A0A1Y0CXT0"/>